<name>A0ABZ2YTH7_9BACT</name>
<keyword evidence="3" id="KW-1185">Reference proteome</keyword>
<evidence type="ECO:0000313" key="2">
    <source>
        <dbReference type="EMBL" id="WZN42687.1"/>
    </source>
</evidence>
<proteinExistence type="predicted"/>
<gene>
    <name evidence="2" type="ORF">WJU16_06520</name>
</gene>
<sequence length="436" mass="47605">MTRFSVFLLAVALLSACNHHKRHEDTPVPQNPQNPQEPQGPKGVARPIGTSLGTAVTKDIGPQGGNIASADGKLRITVPAGAVAANTTFSVEPVTNTLPGSPGIAYRLKPEGKFPKPLTLQFTYNTTDLDSTDAEALFLAFQPADGIWRMVTRTQLDKQNRTLTVETDHFSTWAPYALFWLTSLHEQVQTGKSTGLAVRTTDNYLAANLERTEVEIMQDKVLDDMANIRNWQLDGEGNLAPDGARPTALYTAPGAMPEISIVKVSVEVHNFIPAGKIPGRGATGKLILQRKIRIVEDTWHYGTIDGVNFNTSHRWFLAQGGILNIEGIVGGMVGLTITAFMDEPKPGNYRWDIAQGDNTAQAVWLSRSPGGWISGYHHCRDGYDINSPGALVIEIVETVNGVKYVEGHYTVNVYDPAGACEPPTKRFQGFFRVKSR</sequence>
<feature type="compositionally biased region" description="Low complexity" evidence="1">
    <location>
        <begin position="27"/>
        <end position="41"/>
    </location>
</feature>
<reference evidence="3" key="1">
    <citation type="submission" date="2024-03" db="EMBL/GenBank/DDBJ databases">
        <title>Chitinophaga horti sp. nov., isolated from garden soil.</title>
        <authorList>
            <person name="Lee D.S."/>
            <person name="Han D.M."/>
            <person name="Baek J.H."/>
            <person name="Choi D.G."/>
            <person name="Jeon J.H."/>
            <person name="Jeon C.O."/>
        </authorList>
    </citation>
    <scope>NUCLEOTIDE SEQUENCE [LARGE SCALE GENOMIC DNA]</scope>
    <source>
        <strain evidence="3">GPA1</strain>
    </source>
</reference>
<dbReference type="PROSITE" id="PS51257">
    <property type="entry name" value="PROKAR_LIPOPROTEIN"/>
    <property type="match status" value="1"/>
</dbReference>
<dbReference type="Gene3D" id="2.60.220.30">
    <property type="match status" value="1"/>
</dbReference>
<dbReference type="EMBL" id="CP149822">
    <property type="protein sequence ID" value="WZN42687.1"/>
    <property type="molecule type" value="Genomic_DNA"/>
</dbReference>
<organism evidence="2 3">
    <name type="scientific">Chitinophaga pollutisoli</name>
    <dbReference type="NCBI Taxonomy" id="3133966"/>
    <lineage>
        <taxon>Bacteria</taxon>
        <taxon>Pseudomonadati</taxon>
        <taxon>Bacteroidota</taxon>
        <taxon>Chitinophagia</taxon>
        <taxon>Chitinophagales</taxon>
        <taxon>Chitinophagaceae</taxon>
        <taxon>Chitinophaga</taxon>
    </lineage>
</organism>
<accession>A0ABZ2YTH7</accession>
<feature type="region of interest" description="Disordered" evidence="1">
    <location>
        <begin position="22"/>
        <end position="49"/>
    </location>
</feature>
<evidence type="ECO:0000313" key="3">
    <source>
        <dbReference type="Proteomes" id="UP001485459"/>
    </source>
</evidence>
<dbReference type="RefSeq" id="WP_341837521.1">
    <property type="nucleotide sequence ID" value="NZ_CP149822.1"/>
</dbReference>
<evidence type="ECO:0008006" key="4">
    <source>
        <dbReference type="Google" id="ProtNLM"/>
    </source>
</evidence>
<dbReference type="Proteomes" id="UP001485459">
    <property type="component" value="Chromosome"/>
</dbReference>
<protein>
    <recommendedName>
        <fullName evidence="4">ZU5 domain-containing protein</fullName>
    </recommendedName>
</protein>
<evidence type="ECO:0000256" key="1">
    <source>
        <dbReference type="SAM" id="MobiDB-lite"/>
    </source>
</evidence>